<reference evidence="9" key="1">
    <citation type="submission" date="2016-04" db="EMBL/GenBank/DDBJ databases">
        <title>Complete Genome Sequences of Twelve Strains of a Stable Defined Moderately Diverse Mouse Microbiota 2 (sDMDMm2).</title>
        <authorList>
            <person name="Uchimura Y."/>
            <person name="Wyss M."/>
            <person name="Brugiroux S."/>
            <person name="Limenitakis J.P."/>
            <person name="Stecher B."/>
            <person name="McCoy K.D."/>
            <person name="Macpherson A.J."/>
        </authorList>
    </citation>
    <scope>NUCLEOTIDE SEQUENCE [LARGE SCALE GENOMIC DNA]</scope>
    <source>
        <strain evidence="9">I48</strain>
    </source>
</reference>
<accession>A0A4V3RKI6</accession>
<feature type="transmembrane region" description="Helical" evidence="5">
    <location>
        <begin position="28"/>
        <end position="50"/>
    </location>
</feature>
<dbReference type="PRINTS" id="PR01490">
    <property type="entry name" value="RTXTOXIND"/>
</dbReference>
<organism evidence="7 9">
    <name type="scientific">Bacteroides caecimuris</name>
    <dbReference type="NCBI Taxonomy" id="1796613"/>
    <lineage>
        <taxon>Bacteria</taxon>
        <taxon>Pseudomonadati</taxon>
        <taxon>Bacteroidota</taxon>
        <taxon>Bacteroidia</taxon>
        <taxon>Bacteroidales</taxon>
        <taxon>Bacteroidaceae</taxon>
        <taxon>Bacteroides</taxon>
    </lineage>
</organism>
<evidence type="ECO:0000313" key="10">
    <source>
        <dbReference type="Proteomes" id="UP000309566"/>
    </source>
</evidence>
<proteinExistence type="predicted"/>
<evidence type="ECO:0000256" key="4">
    <source>
        <dbReference type="ARBA" id="ARBA00023136"/>
    </source>
</evidence>
<dbReference type="GeneID" id="82187793"/>
<dbReference type="Pfam" id="PF26002">
    <property type="entry name" value="Beta-barrel_AprE"/>
    <property type="match status" value="1"/>
</dbReference>
<name>A0A1C7H0F7_9BACE</name>
<dbReference type="InterPro" id="IPR058982">
    <property type="entry name" value="Beta-barrel_AprE"/>
</dbReference>
<dbReference type="EMBL" id="SRYX01000009">
    <property type="protein sequence ID" value="TGY40070.1"/>
    <property type="molecule type" value="Genomic_DNA"/>
</dbReference>
<evidence type="ECO:0000313" key="7">
    <source>
        <dbReference type="EMBL" id="ANU58133.1"/>
    </source>
</evidence>
<protein>
    <submittedName>
        <fullName evidence="8">HlyD family efflux transporter periplasmic adaptor subunit</fullName>
    </submittedName>
    <submittedName>
        <fullName evidence="7">HlyD family secretion protein</fullName>
    </submittedName>
</protein>
<sequence length="437" mass="50133">MKEEKNYKDIEIRSDEVQEVMNRIPPWILRWGTTVIFGVVSFIIIGSYWFKYPDKINAQITLTMLNPPTYLVTKVSGKVDSLFVGNGSEVKVGQRLALIENVASFQDIDSLKILLNQWKNEGYDLTYGNQLFSEKTFQLGEIQSTYASFVTLLKDYARFLKQDYYRKKILSAQKQLNLQEAYYSLVKDGLSISEEDCALVYKMFARDSLLFSRQIVVAEEFENSKRNYLQGLSSNKNSHMSVAQVELQIEREKSNLVDIQKEWVNEDETYQLNLKNSLEQLWVQISLWEQQYSLIAPISGRLSYIGIWSGNQWVTQGETAFVIAPIENAVPIGKAFMPIQGSGKVKVGQQVHIRLNNFPDQEFGYLKGKVSNISPMPIVQEQQNGYVVEIVLPEGMNTNYGKTLPVTREMSGQAEIITEDLRLIERLLQPLKKILKN</sequence>
<dbReference type="InterPro" id="IPR050739">
    <property type="entry name" value="MFP"/>
</dbReference>
<reference evidence="7" key="2">
    <citation type="submission" date="2017-04" db="EMBL/GenBank/DDBJ databases">
        <title>Complete Genome Sequences of Twelve Strains of a Stable Defined Moderately Diverse Mouse Microbiota 2 (sDMDMm2).</title>
        <authorList>
            <person name="Uchimura Y."/>
            <person name="Wyss M."/>
            <person name="Brugiroux S."/>
            <person name="Limenitakis J.P."/>
            <person name="Stecher B."/>
            <person name="McCoy K.D."/>
            <person name="Macpherson A.J."/>
        </authorList>
    </citation>
    <scope>NUCLEOTIDE SEQUENCE</scope>
    <source>
        <strain evidence="7">I48</strain>
    </source>
</reference>
<dbReference type="Gene3D" id="2.40.30.170">
    <property type="match status" value="1"/>
</dbReference>
<dbReference type="EMBL" id="CP015401">
    <property type="protein sequence ID" value="ANU58133.1"/>
    <property type="molecule type" value="Genomic_DNA"/>
</dbReference>
<reference evidence="8 10" key="3">
    <citation type="submission" date="2019-04" db="EMBL/GenBank/DDBJ databases">
        <title>Microbes associate with the intestines of laboratory mice.</title>
        <authorList>
            <person name="Navarre W."/>
            <person name="Wong E."/>
            <person name="Huang K."/>
            <person name="Tropini C."/>
            <person name="Ng K."/>
            <person name="Yu B."/>
        </authorList>
    </citation>
    <scope>NUCLEOTIDE SEQUENCE [LARGE SCALE GENOMIC DNA]</scope>
    <source>
        <strain evidence="8 10">NM63_1-25</strain>
    </source>
</reference>
<dbReference type="KEGG" id="bcae:A4V03_11620"/>
<feature type="domain" description="AprE-like beta-barrel" evidence="6">
    <location>
        <begin position="340"/>
        <end position="418"/>
    </location>
</feature>
<dbReference type="AlphaFoldDB" id="A0A1C7H0F7"/>
<accession>A0A1C7H0F7</accession>
<keyword evidence="2 5" id="KW-0812">Transmembrane</keyword>
<dbReference type="OrthoDB" id="7057889at2"/>
<evidence type="ECO:0000256" key="2">
    <source>
        <dbReference type="ARBA" id="ARBA00022692"/>
    </source>
</evidence>
<dbReference type="RefSeq" id="WP_065539050.1">
    <property type="nucleotide sequence ID" value="NZ_CAPDLJ010000007.1"/>
</dbReference>
<gene>
    <name evidence="7" type="ORF">A4V03_11620</name>
    <name evidence="8" type="ORF">E5353_03695</name>
</gene>
<evidence type="ECO:0000256" key="5">
    <source>
        <dbReference type="SAM" id="Phobius"/>
    </source>
</evidence>
<comment type="subcellular location">
    <subcellularLocation>
        <location evidence="1">Membrane</location>
        <topology evidence="1">Single-pass membrane protein</topology>
    </subcellularLocation>
</comment>
<dbReference type="GO" id="GO:0016020">
    <property type="term" value="C:membrane"/>
    <property type="evidence" value="ECO:0007669"/>
    <property type="project" value="UniProtKB-SubCell"/>
</dbReference>
<evidence type="ECO:0000313" key="8">
    <source>
        <dbReference type="EMBL" id="TGY40070.1"/>
    </source>
</evidence>
<keyword evidence="4 5" id="KW-0472">Membrane</keyword>
<keyword evidence="9" id="KW-1185">Reference proteome</keyword>
<evidence type="ECO:0000256" key="3">
    <source>
        <dbReference type="ARBA" id="ARBA00022989"/>
    </source>
</evidence>
<dbReference type="PANTHER" id="PTHR30386">
    <property type="entry name" value="MEMBRANE FUSION SUBUNIT OF EMRAB-TOLC MULTIDRUG EFFLUX PUMP"/>
    <property type="match status" value="1"/>
</dbReference>
<evidence type="ECO:0000313" key="9">
    <source>
        <dbReference type="Proteomes" id="UP000092631"/>
    </source>
</evidence>
<dbReference type="Proteomes" id="UP000309566">
    <property type="component" value="Unassembled WGS sequence"/>
</dbReference>
<dbReference type="Proteomes" id="UP000092631">
    <property type="component" value="Chromosome"/>
</dbReference>
<keyword evidence="3 5" id="KW-1133">Transmembrane helix</keyword>
<dbReference type="PANTHER" id="PTHR30386:SF26">
    <property type="entry name" value="TRANSPORT PROTEIN COMB"/>
    <property type="match status" value="1"/>
</dbReference>
<evidence type="ECO:0000259" key="6">
    <source>
        <dbReference type="Pfam" id="PF26002"/>
    </source>
</evidence>
<evidence type="ECO:0000256" key="1">
    <source>
        <dbReference type="ARBA" id="ARBA00004167"/>
    </source>
</evidence>